<dbReference type="Pfam" id="PF17276">
    <property type="entry name" value="DUF5341"/>
    <property type="match status" value="1"/>
</dbReference>
<organism evidence="1 2">
    <name type="scientific">Tetrapisispora phaffii (strain ATCC 24235 / CBS 4417 / NBRC 1672 / NRRL Y-8282 / UCD 70-5)</name>
    <name type="common">Yeast</name>
    <name type="synonym">Fabospora phaffii</name>
    <dbReference type="NCBI Taxonomy" id="1071381"/>
    <lineage>
        <taxon>Eukaryota</taxon>
        <taxon>Fungi</taxon>
        <taxon>Dikarya</taxon>
        <taxon>Ascomycota</taxon>
        <taxon>Saccharomycotina</taxon>
        <taxon>Saccharomycetes</taxon>
        <taxon>Saccharomycetales</taxon>
        <taxon>Saccharomycetaceae</taxon>
        <taxon>Tetrapisispora</taxon>
    </lineage>
</organism>
<dbReference type="HOGENOM" id="CLU_1175577_0_0_1"/>
<accession>G8BQ85</accession>
<gene>
    <name evidence="1" type="primary">TPHA0B04940</name>
    <name evidence="1" type="ordered locus">TPHA_0B04940</name>
</gene>
<evidence type="ECO:0000313" key="2">
    <source>
        <dbReference type="Proteomes" id="UP000005666"/>
    </source>
</evidence>
<dbReference type="Proteomes" id="UP000005666">
    <property type="component" value="Chromosome 2"/>
</dbReference>
<reference evidence="1 2" key="1">
    <citation type="journal article" date="2011" name="Proc. Natl. Acad. Sci. U.S.A.">
        <title>Evolutionary erosion of yeast sex chromosomes by mating-type switching accidents.</title>
        <authorList>
            <person name="Gordon J.L."/>
            <person name="Armisen D."/>
            <person name="Proux-Wera E."/>
            <person name="Oheigeartaigh S.S."/>
            <person name="Byrne K.P."/>
            <person name="Wolfe K.H."/>
        </authorList>
    </citation>
    <scope>NUCLEOTIDE SEQUENCE [LARGE SCALE GENOMIC DNA]</scope>
    <source>
        <strain evidence="2">ATCC 24235 / CBS 4417 / NBRC 1672 / NRRL Y-8282 / UCD 70-5</strain>
    </source>
</reference>
<dbReference type="RefSeq" id="XP_003684600.1">
    <property type="nucleotide sequence ID" value="XM_003684552.1"/>
</dbReference>
<dbReference type="GeneID" id="11534799"/>
<dbReference type="eggNOG" id="ENOG502S91D">
    <property type="taxonomic scope" value="Eukaryota"/>
</dbReference>
<dbReference type="OrthoDB" id="4066181at2759"/>
<dbReference type="KEGG" id="tpf:TPHA_0B04940"/>
<sequence length="235" mass="26360">MTRYESYYALSNTTDHSYPSFGISNSKIILAPIDDIYDTIVDMFTGAGLGVPVITVANSTDNMKRGSDNNLQRTLHWRTSLGTHTAMHLNHYDVLEMSNDIVNQHKSGYNGVSSGTGYFDRSMGRQIIPRTERYSVDWVSYNVDNENVSLERNAWLTTRDPGVWDEEVANALYTNDLDSTWKWCITIMNSDNSDYNSFGEVDATHGEAYTNQYGGVDNYCNDNKGGAQCTTDGCQ</sequence>
<dbReference type="EMBL" id="HE612857">
    <property type="protein sequence ID" value="CCE62166.1"/>
    <property type="molecule type" value="Genomic_DNA"/>
</dbReference>
<protein>
    <submittedName>
        <fullName evidence="1">Uncharacterized protein</fullName>
    </submittedName>
</protein>
<evidence type="ECO:0000313" key="1">
    <source>
        <dbReference type="EMBL" id="CCE62166.1"/>
    </source>
</evidence>
<name>G8BQ85_TETPH</name>
<dbReference type="AlphaFoldDB" id="G8BQ85"/>
<proteinExistence type="predicted"/>
<dbReference type="InterPro" id="IPR035237">
    <property type="entry name" value="DUF5341"/>
</dbReference>
<keyword evidence="2" id="KW-1185">Reference proteome</keyword>
<dbReference type="OMA" id="CITIMNS"/>